<keyword evidence="1" id="KW-0479">Metal-binding</keyword>
<reference evidence="3 4" key="1">
    <citation type="journal article" date="2007" name="Virology">
        <title>Sequence and annotation of the 314-kb MT325 and the 321-kb FR483 viruses that infect Chlorella Pbi.</title>
        <authorList>
            <person name="Fitzgerald L.A."/>
            <person name="Graves M.V."/>
            <person name="Li X."/>
            <person name="Feldblyum T."/>
            <person name="Hartigan J."/>
            <person name="Van Etten J.L."/>
        </authorList>
    </citation>
    <scope>NUCLEOTIDE SEQUENCE [LARGE SCALE GENOMIC DNA]</scope>
    <source>
        <strain evidence="3 4">MT325</strain>
    </source>
</reference>
<proteinExistence type="predicted"/>
<gene>
    <name evidence="3" type="primary">M629L</name>
    <name evidence="3" type="ORF">MT325_M629L</name>
</gene>
<evidence type="ECO:0000256" key="1">
    <source>
        <dbReference type="PROSITE-ProRule" id="PRU00175"/>
    </source>
</evidence>
<protein>
    <submittedName>
        <fullName evidence="3">Uncharacterized protein M629L</fullName>
    </submittedName>
</protein>
<organism evidence="3 4">
    <name type="scientific">Paramecium bursaria Chlorella virus MT325</name>
    <name type="common">PBCV-MT325</name>
    <dbReference type="NCBI Taxonomy" id="346932"/>
    <lineage>
        <taxon>Viruses</taxon>
        <taxon>Varidnaviria</taxon>
        <taxon>Bamfordvirae</taxon>
        <taxon>Nucleocytoviricota</taxon>
        <taxon>Megaviricetes</taxon>
        <taxon>Algavirales</taxon>
        <taxon>Phycodnaviridae</taxon>
        <taxon>Chlorovirus</taxon>
        <taxon>Chlorovirus conductrix</taxon>
        <taxon>Paramecium bursaria Chlorella virus A1</taxon>
    </lineage>
</organism>
<dbReference type="SUPFAM" id="SSF57850">
    <property type="entry name" value="RING/U-box"/>
    <property type="match status" value="1"/>
</dbReference>
<organismHost>
    <name type="scientific">Paramecium bursaria</name>
    <dbReference type="NCBI Taxonomy" id="74790"/>
</organismHost>
<keyword evidence="1" id="KW-0863">Zinc-finger</keyword>
<dbReference type="InterPro" id="IPR001841">
    <property type="entry name" value="Znf_RING"/>
</dbReference>
<dbReference type="Gene3D" id="3.30.40.10">
    <property type="entry name" value="Zinc/RING finger domain, C3HC4 (zinc finger)"/>
    <property type="match status" value="1"/>
</dbReference>
<dbReference type="PROSITE" id="PS50089">
    <property type="entry name" value="ZF_RING_2"/>
    <property type="match status" value="1"/>
</dbReference>
<evidence type="ECO:0000313" key="4">
    <source>
        <dbReference type="Proteomes" id="UP000246715"/>
    </source>
</evidence>
<sequence>MSLIESNERLVSALRRIHDANTGVTFSNKNNDFKVMVRNDPDGGVGHFMTFEVVIIAEDNNAILRKCLDHFVDTVGFEDDGEQEFIVGSFEVDKRVGSSEDDVEDLKEMMNNLYETSYCQCGQRFIHDGQDMCVFCDMTATPEKLAPFDCAVCMETGHDFHSTKMKCCGNKLHVLCDDQWFRKGNKTCAFCRAELPKREHNTAGGFLDHLVSSIAGEVERRLNGEVSEEEVE</sequence>
<keyword evidence="1" id="KW-0862">Zinc</keyword>
<name>A7IV09_PBCVM</name>
<dbReference type="EMBL" id="DQ491001">
    <property type="protein sequence ID" value="ABT14183.1"/>
    <property type="molecule type" value="Genomic_DNA"/>
</dbReference>
<feature type="domain" description="RING-type" evidence="2">
    <location>
        <begin position="150"/>
        <end position="192"/>
    </location>
</feature>
<dbReference type="Proteomes" id="UP000246715">
    <property type="component" value="Segment"/>
</dbReference>
<dbReference type="InterPro" id="IPR013083">
    <property type="entry name" value="Znf_RING/FYVE/PHD"/>
</dbReference>
<accession>A7IV09</accession>
<evidence type="ECO:0000259" key="2">
    <source>
        <dbReference type="PROSITE" id="PS50089"/>
    </source>
</evidence>
<evidence type="ECO:0000313" key="3">
    <source>
        <dbReference type="EMBL" id="ABT14183.1"/>
    </source>
</evidence>
<dbReference type="GO" id="GO:0008270">
    <property type="term" value="F:zinc ion binding"/>
    <property type="evidence" value="ECO:0007669"/>
    <property type="project" value="UniProtKB-KW"/>
</dbReference>